<evidence type="ECO:0000256" key="1">
    <source>
        <dbReference type="SAM" id="SignalP"/>
    </source>
</evidence>
<evidence type="ECO:0000313" key="2">
    <source>
        <dbReference type="EMBL" id="MET1756705.1"/>
    </source>
</evidence>
<evidence type="ECO:0008006" key="4">
    <source>
        <dbReference type="Google" id="ProtNLM"/>
    </source>
</evidence>
<evidence type="ECO:0000313" key="3">
    <source>
        <dbReference type="Proteomes" id="UP001548713"/>
    </source>
</evidence>
<dbReference type="RefSeq" id="WP_353985194.1">
    <property type="nucleotide sequence ID" value="NZ_JBEWLY010000023.1"/>
</dbReference>
<accession>A0ABV2D4R8</accession>
<name>A0ABV2D4R8_9SPHN</name>
<feature type="signal peptide" evidence="1">
    <location>
        <begin position="1"/>
        <end position="22"/>
    </location>
</feature>
<keyword evidence="3" id="KW-1185">Reference proteome</keyword>
<dbReference type="PROSITE" id="PS51257">
    <property type="entry name" value="PROKAR_LIPOPROTEIN"/>
    <property type="match status" value="1"/>
</dbReference>
<comment type="caution">
    <text evidence="2">The sequence shown here is derived from an EMBL/GenBank/DDBJ whole genome shotgun (WGS) entry which is preliminary data.</text>
</comment>
<organism evidence="2 3">
    <name type="scientific">Novosphingobium kalidii</name>
    <dbReference type="NCBI Taxonomy" id="3230299"/>
    <lineage>
        <taxon>Bacteria</taxon>
        <taxon>Pseudomonadati</taxon>
        <taxon>Pseudomonadota</taxon>
        <taxon>Alphaproteobacteria</taxon>
        <taxon>Sphingomonadales</taxon>
        <taxon>Sphingomonadaceae</taxon>
        <taxon>Novosphingobium</taxon>
    </lineage>
</organism>
<reference evidence="2 3" key="1">
    <citation type="submission" date="2024-07" db="EMBL/GenBank/DDBJ databases">
        <title>Novosphingobium kalidii RD2P27.</title>
        <authorList>
            <person name="Sun J.-Q."/>
        </authorList>
    </citation>
    <scope>NUCLEOTIDE SEQUENCE [LARGE SCALE GENOMIC DNA]</scope>
    <source>
        <strain evidence="2 3">RD2P27</strain>
    </source>
</reference>
<keyword evidence="1" id="KW-0732">Signal</keyword>
<dbReference type="EMBL" id="JBEWLY010000023">
    <property type="protein sequence ID" value="MET1756705.1"/>
    <property type="molecule type" value="Genomic_DNA"/>
</dbReference>
<proteinExistence type="predicted"/>
<sequence length="57" mass="5624">MLKKIKIAALGGVVCFSLSGCAALLGAGAGAAAATYYNDENDVCDAPTEAGVLDDDC</sequence>
<dbReference type="Proteomes" id="UP001548713">
    <property type="component" value="Unassembled WGS sequence"/>
</dbReference>
<protein>
    <recommendedName>
        <fullName evidence="4">Lipoprotein</fullName>
    </recommendedName>
</protein>
<gene>
    <name evidence="2" type="ORF">ABVV53_14770</name>
</gene>
<feature type="chain" id="PRO_5045139050" description="Lipoprotein" evidence="1">
    <location>
        <begin position="23"/>
        <end position="57"/>
    </location>
</feature>